<proteinExistence type="inferred from homology"/>
<dbReference type="Pfam" id="PF00854">
    <property type="entry name" value="PTR2"/>
    <property type="match status" value="1"/>
</dbReference>
<evidence type="ECO:0000256" key="2">
    <source>
        <dbReference type="ARBA" id="ARBA00001089"/>
    </source>
</evidence>
<dbReference type="InterPro" id="IPR043137">
    <property type="entry name" value="GGT_ssub_C"/>
</dbReference>
<dbReference type="GO" id="GO:0022857">
    <property type="term" value="F:transmembrane transporter activity"/>
    <property type="evidence" value="ECO:0007669"/>
    <property type="project" value="InterPro"/>
</dbReference>
<dbReference type="Gene3D" id="1.10.246.130">
    <property type="match status" value="1"/>
</dbReference>
<dbReference type="Proteomes" id="UP001194580">
    <property type="component" value="Unassembled WGS sequence"/>
</dbReference>
<dbReference type="PRINTS" id="PR01210">
    <property type="entry name" value="GGTRANSPTASE"/>
</dbReference>
<evidence type="ECO:0000256" key="6">
    <source>
        <dbReference type="ARBA" id="ARBA00022692"/>
    </source>
</evidence>
<sequence>MSGAIFGGKNEAQSYVQGAMFGNVNTILIILWVPFLATFVYPFCTKRGWNFGPQRRMGLGFLIVVISFAVSAALAPSVEKAYLSSGRTMEKPAKYDGTYCEKCYSAWWQMPQWILLSLGEALFSPTGVQFTYIEAGRQFRAVSTSFWLLATSFGSILIMIFEPIFADAGLSSGTKGWAYSGIGLFGFFLYCLTSYYYTPRKLRPSINEAARLAKQAEYATTAMANNTGRSDQLSTAEQGQNRASLEESTGLLSGQQPRRLSQTNGQPGSSGKRPASSSSKRSFLSGSGRKKIIVGLTALSGGLLVILGFALFKKIGTDQSIEKNTPTLIKARHGAVATEEIHCSEIGVQVLKDGGNAVDAAVASCLCIGTVNMFSAGIGGGGFMTIRLPNGTVEVIDFRETAPAGASPNMYKKDPILAQKGGLSVAVPGEIRGLELAHTRYGKLPWERLFAPSVKMAREGWAVGPELAKRLRVYKTMMETEPDWSAVFAPNGTILKEGQWIKREALANTLETIGKEGADAFYTGPIAQNMVDYIQKNGGILDMDDMKAYKPLIKEPMVGYYQGRKVYTTPAPTSGPVLISLLNILERYDLGRVKQNANIEVHRLVEAMKFGYAQRTELGDPDFTDLESKIQSILSKDTAGLIRANISDAHTFPVEYYNPHWGPIDNHGTTHMSTVDPENMAVALTSTVNLVFGSKLLDPKTGIVLNDEMDDFSIPGTPNAFGLQPSPFNYPEPGKRPLSSCVPTVVERDGKFELALGGSGGSRILTSVLQVILNIYNHDYNVMEAVEAPRVHHQLMPNVVDVESGYSASDIKFLSTRGHNVTVSDILLAKAEVQAVMRDADGTVFAASDSRKHGIAAGY</sequence>
<evidence type="ECO:0000256" key="7">
    <source>
        <dbReference type="ARBA" id="ARBA00022989"/>
    </source>
</evidence>
<dbReference type="EMBL" id="JAAAIL010001638">
    <property type="protein sequence ID" value="KAG0267172.1"/>
    <property type="molecule type" value="Genomic_DNA"/>
</dbReference>
<evidence type="ECO:0000256" key="13">
    <source>
        <dbReference type="SAM" id="MobiDB-lite"/>
    </source>
</evidence>
<dbReference type="EC" id="3.4.19.13" evidence="12"/>
<feature type="binding site" evidence="11">
    <location>
        <begin position="687"/>
        <end position="689"/>
    </location>
    <ligand>
        <name>L-glutamate</name>
        <dbReference type="ChEBI" id="CHEBI:29985"/>
    </ligand>
</feature>
<name>A0AAD4D4X3_9FUNG</name>
<dbReference type="InterPro" id="IPR036259">
    <property type="entry name" value="MFS_trans_sf"/>
</dbReference>
<feature type="transmembrane region" description="Helical" evidence="14">
    <location>
        <begin position="292"/>
        <end position="312"/>
    </location>
</feature>
<comment type="function">
    <text evidence="12">Cleaves the gamma-glutamyl peptide bond of glutathione and glutathione conjugates.</text>
</comment>
<dbReference type="Pfam" id="PF01019">
    <property type="entry name" value="G_glu_transpept"/>
    <property type="match status" value="1"/>
</dbReference>
<dbReference type="NCBIfam" id="TIGR00066">
    <property type="entry name" value="g_glut_trans"/>
    <property type="match status" value="1"/>
</dbReference>
<feature type="binding site" evidence="11">
    <location>
        <position position="399"/>
    </location>
    <ligand>
        <name>L-glutamate</name>
        <dbReference type="ChEBI" id="CHEBI:29985"/>
    </ligand>
</feature>
<feature type="compositionally biased region" description="Low complexity" evidence="13">
    <location>
        <begin position="269"/>
        <end position="283"/>
    </location>
</feature>
<evidence type="ECO:0000256" key="4">
    <source>
        <dbReference type="ARBA" id="ARBA00005115"/>
    </source>
</evidence>
<dbReference type="SUPFAM" id="SSF56235">
    <property type="entry name" value="N-terminal nucleophile aminohydrolases (Ntn hydrolases)"/>
    <property type="match status" value="1"/>
</dbReference>
<feature type="transmembrane region" description="Helical" evidence="14">
    <location>
        <begin position="177"/>
        <end position="197"/>
    </location>
</feature>
<evidence type="ECO:0000313" key="16">
    <source>
        <dbReference type="Proteomes" id="UP001194580"/>
    </source>
</evidence>
<dbReference type="EC" id="2.3.2.2" evidence="12"/>
<feature type="active site" description="Nucleophile" evidence="10">
    <location>
        <position position="669"/>
    </location>
</feature>
<keyword evidence="12" id="KW-0012">Acyltransferase</keyword>
<evidence type="ECO:0000313" key="15">
    <source>
        <dbReference type="EMBL" id="KAG0267172.1"/>
    </source>
</evidence>
<evidence type="ECO:0000256" key="1">
    <source>
        <dbReference type="ARBA" id="ARBA00001049"/>
    </source>
</evidence>
<comment type="similarity">
    <text evidence="5">Belongs to the gamma-glutamyltransferase family.</text>
</comment>
<dbReference type="InterPro" id="IPR029055">
    <property type="entry name" value="Ntn_hydrolases_N"/>
</dbReference>
<evidence type="ECO:0000256" key="12">
    <source>
        <dbReference type="RuleBase" id="RU368068"/>
    </source>
</evidence>
<dbReference type="InterPro" id="IPR000109">
    <property type="entry name" value="POT_fam"/>
</dbReference>
<feature type="binding site" evidence="11">
    <location>
        <position position="761"/>
    </location>
    <ligand>
        <name>L-glutamate</name>
        <dbReference type="ChEBI" id="CHEBI:29985"/>
    </ligand>
</feature>
<dbReference type="InterPro" id="IPR043138">
    <property type="entry name" value="GGT_lsub"/>
</dbReference>
<evidence type="ECO:0000256" key="5">
    <source>
        <dbReference type="ARBA" id="ARBA00009381"/>
    </source>
</evidence>
<reference evidence="15" key="1">
    <citation type="journal article" date="2020" name="Fungal Divers.">
        <title>Resolving the Mortierellaceae phylogeny through synthesis of multi-gene phylogenetics and phylogenomics.</title>
        <authorList>
            <person name="Vandepol N."/>
            <person name="Liber J."/>
            <person name="Desiro A."/>
            <person name="Na H."/>
            <person name="Kennedy M."/>
            <person name="Barry K."/>
            <person name="Grigoriev I.V."/>
            <person name="Miller A.N."/>
            <person name="O'Donnell K."/>
            <person name="Stajich J.E."/>
            <person name="Bonito G."/>
        </authorList>
    </citation>
    <scope>NUCLEOTIDE SEQUENCE</scope>
    <source>
        <strain evidence="15">NRRL 28262</strain>
    </source>
</reference>
<dbReference type="PANTHER" id="PTHR11686:SF9">
    <property type="entry name" value="RE13973P"/>
    <property type="match status" value="1"/>
</dbReference>
<feature type="binding site" evidence="11">
    <location>
        <position position="711"/>
    </location>
    <ligand>
        <name>L-glutamate</name>
        <dbReference type="ChEBI" id="CHEBI:29985"/>
    </ligand>
</feature>
<feature type="compositionally biased region" description="Polar residues" evidence="13">
    <location>
        <begin position="227"/>
        <end position="267"/>
    </location>
</feature>
<keyword evidence="7 14" id="KW-1133">Transmembrane helix</keyword>
<protein>
    <recommendedName>
        <fullName evidence="12">Glutathione hydrolase</fullName>
        <ecNumber evidence="12">2.3.2.2</ecNumber>
        <ecNumber evidence="12">3.4.19.13</ecNumber>
    </recommendedName>
    <alternativeName>
        <fullName evidence="12">Gamma-glutamyltransferase</fullName>
    </alternativeName>
    <alternativeName>
        <fullName evidence="12">Gamma-glutamyltranspeptidase</fullName>
    </alternativeName>
</protein>
<organism evidence="15 16">
    <name type="scientific">Linnemannia exigua</name>
    <dbReference type="NCBI Taxonomy" id="604196"/>
    <lineage>
        <taxon>Eukaryota</taxon>
        <taxon>Fungi</taxon>
        <taxon>Fungi incertae sedis</taxon>
        <taxon>Mucoromycota</taxon>
        <taxon>Mortierellomycotina</taxon>
        <taxon>Mortierellomycetes</taxon>
        <taxon>Mortierellales</taxon>
        <taxon>Mortierellaceae</taxon>
        <taxon>Linnemannia</taxon>
    </lineage>
</organism>
<evidence type="ECO:0000256" key="8">
    <source>
        <dbReference type="ARBA" id="ARBA00023136"/>
    </source>
</evidence>
<evidence type="ECO:0000256" key="14">
    <source>
        <dbReference type="SAM" id="Phobius"/>
    </source>
</evidence>
<dbReference type="GO" id="GO:0036374">
    <property type="term" value="F:glutathione hydrolase activity"/>
    <property type="evidence" value="ECO:0007669"/>
    <property type="project" value="UniProtKB-UniRule"/>
</dbReference>
<evidence type="ECO:0000256" key="3">
    <source>
        <dbReference type="ARBA" id="ARBA00004141"/>
    </source>
</evidence>
<feature type="region of interest" description="Disordered" evidence="13">
    <location>
        <begin position="227"/>
        <end position="283"/>
    </location>
</feature>
<comment type="caution">
    <text evidence="15">The sequence shown here is derived from an EMBL/GenBank/DDBJ whole genome shotgun (WGS) entry which is preliminary data.</text>
</comment>
<keyword evidence="8 14" id="KW-0472">Membrane</keyword>
<keyword evidence="12" id="KW-0378">Hydrolase</keyword>
<comment type="catalytic activity">
    <reaction evidence="2 12">
        <text>glutathione + H2O = L-cysteinylglycine + L-glutamate</text>
        <dbReference type="Rhea" id="RHEA:28807"/>
        <dbReference type="ChEBI" id="CHEBI:15377"/>
        <dbReference type="ChEBI" id="CHEBI:29985"/>
        <dbReference type="ChEBI" id="CHEBI:57925"/>
        <dbReference type="ChEBI" id="CHEBI:61694"/>
        <dbReference type="EC" id="3.4.19.13"/>
    </reaction>
</comment>
<dbReference type="FunFam" id="1.10.246.130:FF:000001">
    <property type="entry name" value="Gamma-glutamyltransferase 5 isoform 1"/>
    <property type="match status" value="1"/>
</dbReference>
<dbReference type="GO" id="GO:0006751">
    <property type="term" value="P:glutathione catabolic process"/>
    <property type="evidence" value="ECO:0007669"/>
    <property type="project" value="UniProtKB-UniRule"/>
</dbReference>
<dbReference type="FunFam" id="3.60.20.40:FF:000001">
    <property type="entry name" value="Gamma-glutamyltranspeptidase 1"/>
    <property type="match status" value="1"/>
</dbReference>
<dbReference type="GO" id="GO:0005886">
    <property type="term" value="C:plasma membrane"/>
    <property type="evidence" value="ECO:0007669"/>
    <property type="project" value="TreeGrafter"/>
</dbReference>
<dbReference type="PANTHER" id="PTHR11686">
    <property type="entry name" value="GAMMA GLUTAMYL TRANSPEPTIDASE"/>
    <property type="match status" value="1"/>
</dbReference>
<comment type="subcellular location">
    <subcellularLocation>
        <location evidence="3">Membrane</location>
        <topology evidence="3">Multi-pass membrane protein</topology>
    </subcellularLocation>
</comment>
<evidence type="ECO:0000256" key="10">
    <source>
        <dbReference type="PIRSR" id="PIRSR600101-1"/>
    </source>
</evidence>
<dbReference type="GO" id="GO:0000324">
    <property type="term" value="C:fungal-type vacuole"/>
    <property type="evidence" value="ECO:0007669"/>
    <property type="project" value="TreeGrafter"/>
</dbReference>
<feature type="transmembrane region" description="Helical" evidence="14">
    <location>
        <begin position="56"/>
        <end position="75"/>
    </location>
</feature>
<feature type="binding site" evidence="11">
    <location>
        <begin position="739"/>
        <end position="740"/>
    </location>
    <ligand>
        <name>L-glutamate</name>
        <dbReference type="ChEBI" id="CHEBI:29985"/>
    </ligand>
</feature>
<comment type="pathway">
    <text evidence="4 12">Sulfur metabolism; glutathione metabolism.</text>
</comment>
<dbReference type="GO" id="GO:0103068">
    <property type="term" value="F:leukotriene C4 gamma-glutamyl transferase activity"/>
    <property type="evidence" value="ECO:0007669"/>
    <property type="project" value="UniProtKB-EC"/>
</dbReference>
<evidence type="ECO:0000256" key="9">
    <source>
        <dbReference type="ARBA" id="ARBA00047417"/>
    </source>
</evidence>
<accession>A0AAD4D4X3</accession>
<keyword evidence="6 14" id="KW-0812">Transmembrane</keyword>
<feature type="transmembrane region" description="Helical" evidence="14">
    <location>
        <begin position="20"/>
        <end position="44"/>
    </location>
</feature>
<feature type="transmembrane region" description="Helical" evidence="14">
    <location>
        <begin position="145"/>
        <end position="165"/>
    </location>
</feature>
<dbReference type="InterPro" id="IPR000101">
    <property type="entry name" value="GGT_peptidase"/>
</dbReference>
<evidence type="ECO:0000256" key="11">
    <source>
        <dbReference type="PIRSR" id="PIRSR600101-2"/>
    </source>
</evidence>
<dbReference type="Gene3D" id="1.20.1250.20">
    <property type="entry name" value="MFS general substrate transporter like domains"/>
    <property type="match status" value="1"/>
</dbReference>
<dbReference type="SUPFAM" id="SSF103473">
    <property type="entry name" value="MFS general substrate transporter"/>
    <property type="match status" value="1"/>
</dbReference>
<keyword evidence="12" id="KW-0808">Transferase</keyword>
<dbReference type="AlphaFoldDB" id="A0AAD4D4X3"/>
<comment type="catalytic activity">
    <reaction evidence="1 12">
        <text>an S-substituted glutathione + H2O = an S-substituted L-cysteinylglycine + L-glutamate</text>
        <dbReference type="Rhea" id="RHEA:59468"/>
        <dbReference type="ChEBI" id="CHEBI:15377"/>
        <dbReference type="ChEBI" id="CHEBI:29985"/>
        <dbReference type="ChEBI" id="CHEBI:90779"/>
        <dbReference type="ChEBI" id="CHEBI:143103"/>
        <dbReference type="EC" id="3.4.19.13"/>
    </reaction>
</comment>
<comment type="catalytic activity">
    <reaction evidence="9 12">
        <text>an N-terminal (5-L-glutamyl)-[peptide] + an alpha-amino acid = 5-L-glutamyl amino acid + an N-terminal L-alpha-aminoacyl-[peptide]</text>
        <dbReference type="Rhea" id="RHEA:23904"/>
        <dbReference type="Rhea" id="RHEA-COMP:9780"/>
        <dbReference type="Rhea" id="RHEA-COMP:9795"/>
        <dbReference type="ChEBI" id="CHEBI:77644"/>
        <dbReference type="ChEBI" id="CHEBI:78597"/>
        <dbReference type="ChEBI" id="CHEBI:78599"/>
        <dbReference type="ChEBI" id="CHEBI:78608"/>
        <dbReference type="EC" id="2.3.2.2"/>
    </reaction>
</comment>
<dbReference type="Gene3D" id="3.60.20.40">
    <property type="match status" value="1"/>
</dbReference>
<gene>
    <name evidence="15" type="ORF">BGZ95_002907</name>
</gene>
<keyword evidence="16" id="KW-1185">Reference proteome</keyword>